<protein>
    <submittedName>
        <fullName evidence="5">AraC-like DNA-binding protein</fullName>
    </submittedName>
</protein>
<dbReference type="EMBL" id="QKYV01000004">
    <property type="protein sequence ID" value="PZW40481.1"/>
    <property type="molecule type" value="Genomic_DNA"/>
</dbReference>
<keyword evidence="6" id="KW-1185">Reference proteome</keyword>
<dbReference type="SMART" id="SM00342">
    <property type="entry name" value="HTH_ARAC"/>
    <property type="match status" value="1"/>
</dbReference>
<dbReference type="GO" id="GO:0043565">
    <property type="term" value="F:sequence-specific DNA binding"/>
    <property type="evidence" value="ECO:0007669"/>
    <property type="project" value="InterPro"/>
</dbReference>
<evidence type="ECO:0000259" key="4">
    <source>
        <dbReference type="PROSITE" id="PS01124"/>
    </source>
</evidence>
<organism evidence="5 6">
    <name type="scientific">Mesonia algae</name>
    <dbReference type="NCBI Taxonomy" id="213248"/>
    <lineage>
        <taxon>Bacteria</taxon>
        <taxon>Pseudomonadati</taxon>
        <taxon>Bacteroidota</taxon>
        <taxon>Flavobacteriia</taxon>
        <taxon>Flavobacteriales</taxon>
        <taxon>Flavobacteriaceae</taxon>
        <taxon>Mesonia</taxon>
    </lineage>
</organism>
<dbReference type="SUPFAM" id="SSF46689">
    <property type="entry name" value="Homeodomain-like"/>
    <property type="match status" value="1"/>
</dbReference>
<keyword evidence="1" id="KW-0805">Transcription regulation</keyword>
<dbReference type="RefSeq" id="WP_111540867.1">
    <property type="nucleotide sequence ID" value="NZ_QKYV01000004.1"/>
</dbReference>
<evidence type="ECO:0000256" key="3">
    <source>
        <dbReference type="ARBA" id="ARBA00023163"/>
    </source>
</evidence>
<proteinExistence type="predicted"/>
<keyword evidence="2 5" id="KW-0238">DNA-binding</keyword>
<evidence type="ECO:0000256" key="1">
    <source>
        <dbReference type="ARBA" id="ARBA00023015"/>
    </source>
</evidence>
<dbReference type="PANTHER" id="PTHR43280:SF32">
    <property type="entry name" value="TRANSCRIPTIONAL REGULATORY PROTEIN"/>
    <property type="match status" value="1"/>
</dbReference>
<feature type="domain" description="HTH araC/xylS-type" evidence="4">
    <location>
        <begin position="170"/>
        <end position="268"/>
    </location>
</feature>
<evidence type="ECO:0000313" key="5">
    <source>
        <dbReference type="EMBL" id="PZW40481.1"/>
    </source>
</evidence>
<reference evidence="5 6" key="1">
    <citation type="submission" date="2018-06" db="EMBL/GenBank/DDBJ databases">
        <title>Genomic Encyclopedia of Archaeal and Bacterial Type Strains, Phase II (KMG-II): from individual species to whole genera.</title>
        <authorList>
            <person name="Goeker M."/>
        </authorList>
    </citation>
    <scope>NUCLEOTIDE SEQUENCE [LARGE SCALE GENOMIC DNA]</scope>
    <source>
        <strain evidence="5 6">DSM 15361</strain>
    </source>
</reference>
<dbReference type="PANTHER" id="PTHR43280">
    <property type="entry name" value="ARAC-FAMILY TRANSCRIPTIONAL REGULATOR"/>
    <property type="match status" value="1"/>
</dbReference>
<dbReference type="Pfam" id="PF12833">
    <property type="entry name" value="HTH_18"/>
    <property type="match status" value="1"/>
</dbReference>
<accession>A0A2W7I0P1</accession>
<dbReference type="Proteomes" id="UP000249542">
    <property type="component" value="Unassembled WGS sequence"/>
</dbReference>
<sequence>MQLHNLLSIQHLEDKNFIENYNVPLYSIFLLDAGAHYSVNFVKYKTERKSILFLSPYQNLKWLCPTSSQIKLLQFHGDFYCIEYHKKEVACNGFLFNNIYLQPYISLHKDKFQEISQLIDKMEKEFEVNKPFSESVLKSYLQLILAICSREKNDQLENHFIQQSKSNELLKFQDILELNFKKERNSSFYANELSMSLSSFSKKIKSQFGKTPTQLIQERVILEAKKLLHLTSKTIKEVAIELNFDDEFYFSRYFKKEVGLPPTHFRKKVGLSIMAK</sequence>
<name>A0A2W7I0P1_9FLAO</name>
<dbReference type="InterPro" id="IPR018060">
    <property type="entry name" value="HTH_AraC"/>
</dbReference>
<dbReference type="Gene3D" id="1.10.10.60">
    <property type="entry name" value="Homeodomain-like"/>
    <property type="match status" value="1"/>
</dbReference>
<keyword evidence="3" id="KW-0804">Transcription</keyword>
<dbReference type="AlphaFoldDB" id="A0A2W7I0P1"/>
<evidence type="ECO:0000313" key="6">
    <source>
        <dbReference type="Proteomes" id="UP000249542"/>
    </source>
</evidence>
<comment type="caution">
    <text evidence="5">The sequence shown here is derived from an EMBL/GenBank/DDBJ whole genome shotgun (WGS) entry which is preliminary data.</text>
</comment>
<dbReference type="InterPro" id="IPR009057">
    <property type="entry name" value="Homeodomain-like_sf"/>
</dbReference>
<evidence type="ECO:0000256" key="2">
    <source>
        <dbReference type="ARBA" id="ARBA00023125"/>
    </source>
</evidence>
<dbReference type="GO" id="GO:0003700">
    <property type="term" value="F:DNA-binding transcription factor activity"/>
    <property type="evidence" value="ECO:0007669"/>
    <property type="project" value="InterPro"/>
</dbReference>
<gene>
    <name evidence="5" type="ORF">LX95_01544</name>
</gene>
<dbReference type="PROSITE" id="PS01124">
    <property type="entry name" value="HTH_ARAC_FAMILY_2"/>
    <property type="match status" value="1"/>
</dbReference>